<feature type="compositionally biased region" description="Low complexity" evidence="1">
    <location>
        <begin position="217"/>
        <end position="229"/>
    </location>
</feature>
<dbReference type="AlphaFoldDB" id="A0A103Y2E4"/>
<dbReference type="EMBL" id="LEKV01003122">
    <property type="protein sequence ID" value="KVI01251.1"/>
    <property type="molecule type" value="Genomic_DNA"/>
</dbReference>
<keyword evidence="3" id="KW-1185">Reference proteome</keyword>
<sequence>MMMGASNLMMGLTLVLVVCLAVVLGLVLVLLAELYCSILLRRRQPPPTTTEDHITTTDNNTFLPPPIAPPSLNNFYAHGVLAAPRNILYPAISGAGDIEKQQELPPPPENQENGYLRKGCSGNYSGRTEEDLVYISNPMYDDENGRRSRAAGNTPFETPDTSPSRLETEGSSGEDEREDVTSLKTVLTPPLTPMKKLPAEVKDGGGGGGGGDLNEASSSSSSETLSLSW</sequence>
<gene>
    <name evidence="2" type="ORF">Ccrd_020464</name>
</gene>
<protein>
    <submittedName>
        <fullName evidence="2">Uncharacterized protein</fullName>
    </submittedName>
</protein>
<evidence type="ECO:0000313" key="2">
    <source>
        <dbReference type="EMBL" id="KVI01251.1"/>
    </source>
</evidence>
<feature type="region of interest" description="Disordered" evidence="1">
    <location>
        <begin position="98"/>
        <end position="122"/>
    </location>
</feature>
<evidence type="ECO:0000256" key="1">
    <source>
        <dbReference type="SAM" id="MobiDB-lite"/>
    </source>
</evidence>
<accession>A0A103Y2E4</accession>
<dbReference type="Proteomes" id="UP000243975">
    <property type="component" value="Unassembled WGS sequence"/>
</dbReference>
<comment type="caution">
    <text evidence="2">The sequence shown here is derived from an EMBL/GenBank/DDBJ whole genome shotgun (WGS) entry which is preliminary data.</text>
</comment>
<organism evidence="2 3">
    <name type="scientific">Cynara cardunculus var. scolymus</name>
    <name type="common">Globe artichoke</name>
    <name type="synonym">Cynara scolymus</name>
    <dbReference type="NCBI Taxonomy" id="59895"/>
    <lineage>
        <taxon>Eukaryota</taxon>
        <taxon>Viridiplantae</taxon>
        <taxon>Streptophyta</taxon>
        <taxon>Embryophyta</taxon>
        <taxon>Tracheophyta</taxon>
        <taxon>Spermatophyta</taxon>
        <taxon>Magnoliopsida</taxon>
        <taxon>eudicotyledons</taxon>
        <taxon>Gunneridae</taxon>
        <taxon>Pentapetalae</taxon>
        <taxon>asterids</taxon>
        <taxon>campanulids</taxon>
        <taxon>Asterales</taxon>
        <taxon>Asteraceae</taxon>
        <taxon>Carduoideae</taxon>
        <taxon>Cardueae</taxon>
        <taxon>Carduinae</taxon>
        <taxon>Cynara</taxon>
    </lineage>
</organism>
<reference evidence="2 3" key="1">
    <citation type="journal article" date="2016" name="Sci. Rep.">
        <title>The genome sequence of the outbreeding globe artichoke constructed de novo incorporating a phase-aware low-pass sequencing strategy of F1 progeny.</title>
        <authorList>
            <person name="Scaglione D."/>
            <person name="Reyes-Chin-Wo S."/>
            <person name="Acquadro A."/>
            <person name="Froenicke L."/>
            <person name="Portis E."/>
            <person name="Beitel C."/>
            <person name="Tirone M."/>
            <person name="Mauro R."/>
            <person name="Lo Monaco A."/>
            <person name="Mauromicale G."/>
            <person name="Faccioli P."/>
            <person name="Cattivelli L."/>
            <person name="Rieseberg L."/>
            <person name="Michelmore R."/>
            <person name="Lanteri S."/>
        </authorList>
    </citation>
    <scope>NUCLEOTIDE SEQUENCE [LARGE SCALE GENOMIC DNA]</scope>
    <source>
        <strain evidence="2">2C</strain>
    </source>
</reference>
<name>A0A103Y2E4_CYNCS</name>
<feature type="compositionally biased region" description="Polar residues" evidence="1">
    <location>
        <begin position="155"/>
        <end position="171"/>
    </location>
</feature>
<feature type="region of interest" description="Disordered" evidence="1">
    <location>
        <begin position="138"/>
        <end position="229"/>
    </location>
</feature>
<evidence type="ECO:0000313" key="3">
    <source>
        <dbReference type="Proteomes" id="UP000243975"/>
    </source>
</evidence>
<feature type="compositionally biased region" description="Low complexity" evidence="1">
    <location>
        <begin position="182"/>
        <end position="196"/>
    </location>
</feature>
<dbReference type="Gramene" id="KVI01251">
    <property type="protein sequence ID" value="KVI01251"/>
    <property type="gene ID" value="Ccrd_020464"/>
</dbReference>
<proteinExistence type="predicted"/>
<dbReference type="OMA" id="GINEIPC"/>